<gene>
    <name evidence="2" type="ORF">WMY93_022874</name>
</gene>
<evidence type="ECO:0000313" key="3">
    <source>
        <dbReference type="Proteomes" id="UP001460270"/>
    </source>
</evidence>
<feature type="coiled-coil region" evidence="1">
    <location>
        <begin position="1"/>
        <end position="62"/>
    </location>
</feature>
<evidence type="ECO:0000313" key="2">
    <source>
        <dbReference type="EMBL" id="KAK7890911.1"/>
    </source>
</evidence>
<comment type="caution">
    <text evidence="2">The sequence shown here is derived from an EMBL/GenBank/DDBJ whole genome shotgun (WGS) entry which is preliminary data.</text>
</comment>
<dbReference type="AlphaFoldDB" id="A0AAW0N5V1"/>
<dbReference type="Gene3D" id="3.30.70.1820">
    <property type="entry name" value="L1 transposable element, RRM domain"/>
    <property type="match status" value="1"/>
</dbReference>
<dbReference type="Proteomes" id="UP001460270">
    <property type="component" value="Unassembled WGS sequence"/>
</dbReference>
<reference evidence="3" key="1">
    <citation type="submission" date="2024-04" db="EMBL/GenBank/DDBJ databases">
        <title>Salinicola lusitanus LLJ914,a marine bacterium isolated from the Okinawa Trough.</title>
        <authorList>
            <person name="Li J."/>
        </authorList>
    </citation>
    <scope>NUCLEOTIDE SEQUENCE [LARGE SCALE GENOMIC DNA]</scope>
</reference>
<organism evidence="2 3">
    <name type="scientific">Mugilogobius chulae</name>
    <name type="common">yellowstripe goby</name>
    <dbReference type="NCBI Taxonomy" id="88201"/>
    <lineage>
        <taxon>Eukaryota</taxon>
        <taxon>Metazoa</taxon>
        <taxon>Chordata</taxon>
        <taxon>Craniata</taxon>
        <taxon>Vertebrata</taxon>
        <taxon>Euteleostomi</taxon>
        <taxon>Actinopterygii</taxon>
        <taxon>Neopterygii</taxon>
        <taxon>Teleostei</taxon>
        <taxon>Neoteleostei</taxon>
        <taxon>Acanthomorphata</taxon>
        <taxon>Gobiaria</taxon>
        <taxon>Gobiiformes</taxon>
        <taxon>Gobioidei</taxon>
        <taxon>Gobiidae</taxon>
        <taxon>Gobionellinae</taxon>
        <taxon>Mugilogobius</taxon>
    </lineage>
</organism>
<evidence type="ECO:0000256" key="1">
    <source>
        <dbReference type="SAM" id="Coils"/>
    </source>
</evidence>
<protein>
    <submittedName>
        <fullName evidence="2">Uncharacterized protein</fullName>
    </submittedName>
</protein>
<keyword evidence="3" id="KW-1185">Reference proteome</keyword>
<accession>A0AAW0N5V1</accession>
<dbReference type="EMBL" id="JBBPFD010000017">
    <property type="protein sequence ID" value="KAK7890911.1"/>
    <property type="molecule type" value="Genomic_DNA"/>
</dbReference>
<keyword evidence="1" id="KW-0175">Coiled coil</keyword>
<name>A0AAW0N5V1_9GOBI</name>
<proteinExistence type="predicted"/>
<sequence length="225" mass="25779">MRQIRETMETIQQQLTQLDLLKKLNNDVEDLKTSLDFQISLVEVLKEDNASLRKEVNHLKHLTAQLQYDSITAQNHILDLQCRNKLVKSFFKTNLKMDDDLVQQIHLARAHRLGQQNDKSPRCRPIVAKLLDPRHKATIMGKAKELKGSGLGLSDQFPPEIMRRRKSLQPILAEARAAGKRARLSVDKLYIDGFLYRNSKITYWLTGGDEQPHAPPVEVNAVARN</sequence>